<dbReference type="FunFam" id="3.40.50.20:FF:000003">
    <property type="entry name" value="Carbamoyl-phosphate synthase large chain"/>
    <property type="match status" value="1"/>
</dbReference>
<dbReference type="Gene3D" id="1.10.1030.10">
    <property type="entry name" value="Carbamoyl-phosphate synthetase, large subunit oligomerisation domain"/>
    <property type="match status" value="1"/>
</dbReference>
<comment type="subunit">
    <text evidence="15">Heterodimer composed of 2 chains; the small (or glutamine) chain promotes the hydrolysis of glutamine to ammonia, which is used by the large (or ammonia) chain to synthesize carbamoyl phosphate.</text>
</comment>
<keyword evidence="8" id="KW-0479">Metal-binding</keyword>
<dbReference type="InterPro" id="IPR036897">
    <property type="entry name" value="CarbamoylP_synth_lsu_oligo_sf"/>
</dbReference>
<dbReference type="Gene3D" id="3.30.470.20">
    <property type="entry name" value="ATP-grasp fold, B domain"/>
    <property type="match status" value="2"/>
</dbReference>
<evidence type="ECO:0000256" key="15">
    <source>
        <dbReference type="ARBA" id="ARBA00044031"/>
    </source>
</evidence>
<dbReference type="GO" id="GO:0006526">
    <property type="term" value="P:L-arginine biosynthetic process"/>
    <property type="evidence" value="ECO:0007669"/>
    <property type="project" value="UniProtKB-KW"/>
</dbReference>
<evidence type="ECO:0000256" key="13">
    <source>
        <dbReference type="ARBA" id="ARBA00022975"/>
    </source>
</evidence>
<evidence type="ECO:0000256" key="16">
    <source>
        <dbReference type="ARBA" id="ARBA00044063"/>
    </source>
</evidence>
<keyword evidence="7" id="KW-0028">Amino-acid biosynthesis</keyword>
<keyword evidence="6" id="KW-0436">Ligase</keyword>
<evidence type="ECO:0000256" key="4">
    <source>
        <dbReference type="ARBA" id="ARBA00012738"/>
    </source>
</evidence>
<dbReference type="FunFam" id="3.30.470.20:FF:000007">
    <property type="entry name" value="Carbamoyl-phosphate synthase large chain"/>
    <property type="match status" value="1"/>
</dbReference>
<dbReference type="InterPro" id="IPR016185">
    <property type="entry name" value="PreATP-grasp_dom_sf"/>
</dbReference>
<dbReference type="InterPro" id="IPR013815">
    <property type="entry name" value="ATP_grasp_subdomain_1"/>
</dbReference>
<evidence type="ECO:0000256" key="17">
    <source>
        <dbReference type="ARBA" id="ARBA00044249"/>
    </source>
</evidence>
<evidence type="ECO:0000313" key="26">
    <source>
        <dbReference type="Proteomes" id="UP000541444"/>
    </source>
</evidence>
<dbReference type="NCBIfam" id="TIGR01369">
    <property type="entry name" value="CPSaseII_lrg"/>
    <property type="match status" value="1"/>
</dbReference>
<dbReference type="Gene3D" id="3.40.50.20">
    <property type="match status" value="2"/>
</dbReference>
<evidence type="ECO:0000259" key="24">
    <source>
        <dbReference type="PROSITE" id="PS51855"/>
    </source>
</evidence>
<dbReference type="PANTHER" id="PTHR11405:SF53">
    <property type="entry name" value="CARBAMOYL-PHOSPHATE SYNTHASE [AMMONIA], MITOCHONDRIAL"/>
    <property type="match status" value="1"/>
</dbReference>
<dbReference type="InterPro" id="IPR011607">
    <property type="entry name" value="MGS-like_dom"/>
</dbReference>
<evidence type="ECO:0000256" key="22">
    <source>
        <dbReference type="PROSITE-ProRule" id="PRU00409"/>
    </source>
</evidence>
<organism evidence="25 26">
    <name type="scientific">Kingdonia uniflora</name>
    <dbReference type="NCBI Taxonomy" id="39325"/>
    <lineage>
        <taxon>Eukaryota</taxon>
        <taxon>Viridiplantae</taxon>
        <taxon>Streptophyta</taxon>
        <taxon>Embryophyta</taxon>
        <taxon>Tracheophyta</taxon>
        <taxon>Spermatophyta</taxon>
        <taxon>Magnoliopsida</taxon>
        <taxon>Ranunculales</taxon>
        <taxon>Circaeasteraceae</taxon>
        <taxon>Kingdonia</taxon>
    </lineage>
</organism>
<keyword evidence="10 22" id="KW-0547">Nucleotide-binding</keyword>
<dbReference type="NCBIfam" id="NF009455">
    <property type="entry name" value="PRK12815.1"/>
    <property type="match status" value="1"/>
</dbReference>
<keyword evidence="11 22" id="KW-0067">ATP-binding</keyword>
<evidence type="ECO:0000256" key="10">
    <source>
        <dbReference type="ARBA" id="ARBA00022741"/>
    </source>
</evidence>
<dbReference type="PRINTS" id="PR00098">
    <property type="entry name" value="CPSASE"/>
</dbReference>
<keyword evidence="5" id="KW-0055">Arginine biosynthesis</keyword>
<dbReference type="FunFam" id="3.30.470.20:FF:000013">
    <property type="entry name" value="Carbamoyl-phosphate synthase large chain"/>
    <property type="match status" value="1"/>
</dbReference>
<dbReference type="GO" id="GO:0006541">
    <property type="term" value="P:glutamine metabolic process"/>
    <property type="evidence" value="ECO:0007669"/>
    <property type="project" value="TreeGrafter"/>
</dbReference>
<evidence type="ECO:0000256" key="7">
    <source>
        <dbReference type="ARBA" id="ARBA00022605"/>
    </source>
</evidence>
<dbReference type="InterPro" id="IPR005479">
    <property type="entry name" value="CPAse_ATP-bd"/>
</dbReference>
<protein>
    <recommendedName>
        <fullName evidence="21">Carbamoyl phosphate synthase arginine-specific large chain, chloroplastic</fullName>
        <ecNumber evidence="16">6.3.4.16</ecNumber>
        <ecNumber evidence="4">6.3.5.5</ecNumber>
    </recommendedName>
    <alternativeName>
        <fullName evidence="18">Ammonium-dependent carbamoyl phosphate synthetase</fullName>
    </alternativeName>
    <alternativeName>
        <fullName evidence="17">Arginine-specific carbamoyl phosphate synthetase, ammonia chain</fullName>
    </alternativeName>
    <alternativeName>
        <fullName evidence="19">Glutamine-dependent carbamoyl phosphate synthetase</fullName>
    </alternativeName>
</protein>
<comment type="similarity">
    <text evidence="3">Belongs to the CarB family.</text>
</comment>
<dbReference type="GO" id="GO:0044205">
    <property type="term" value="P:'de novo' UMP biosynthetic process"/>
    <property type="evidence" value="ECO:0007669"/>
    <property type="project" value="UniProtKB-UniPathway"/>
</dbReference>
<dbReference type="PROSITE" id="PS50975">
    <property type="entry name" value="ATP_GRASP"/>
    <property type="match status" value="2"/>
</dbReference>
<reference evidence="25 26" key="1">
    <citation type="journal article" date="2020" name="IScience">
        <title>Genome Sequencing of the Endangered Kingdonia uniflora (Circaeasteraceae, Ranunculales) Reveals Potential Mechanisms of Evolutionary Specialization.</title>
        <authorList>
            <person name="Sun Y."/>
            <person name="Deng T."/>
            <person name="Zhang A."/>
            <person name="Moore M.J."/>
            <person name="Landis J.B."/>
            <person name="Lin N."/>
            <person name="Zhang H."/>
            <person name="Zhang X."/>
            <person name="Huang J."/>
            <person name="Zhang X."/>
            <person name="Sun H."/>
            <person name="Wang H."/>
        </authorList>
    </citation>
    <scope>NUCLEOTIDE SEQUENCE [LARGE SCALE GENOMIC DNA]</scope>
    <source>
        <strain evidence="25">TB1705</strain>
        <tissue evidence="25">Leaf</tissue>
    </source>
</reference>
<evidence type="ECO:0000256" key="12">
    <source>
        <dbReference type="ARBA" id="ARBA00022842"/>
    </source>
</evidence>
<comment type="pathway">
    <text evidence="2">Amino-acid biosynthesis; L-arginine biosynthesis; carbamoyl phosphate from bicarbonate: step 1/1.</text>
</comment>
<comment type="cofactor">
    <cofactor evidence="1">
        <name>Mn(2+)</name>
        <dbReference type="ChEBI" id="CHEBI:29035"/>
    </cofactor>
</comment>
<dbReference type="SUPFAM" id="SSF52440">
    <property type="entry name" value="PreATP-grasp domain"/>
    <property type="match status" value="2"/>
</dbReference>
<dbReference type="HAMAP" id="MF_01210_B">
    <property type="entry name" value="CPSase_L_chain_B"/>
    <property type="match status" value="1"/>
</dbReference>
<dbReference type="PROSITE" id="PS51855">
    <property type="entry name" value="MGS"/>
    <property type="match status" value="1"/>
</dbReference>
<keyword evidence="12" id="KW-0460">Magnesium</keyword>
<evidence type="ECO:0000256" key="6">
    <source>
        <dbReference type="ARBA" id="ARBA00022598"/>
    </source>
</evidence>
<evidence type="ECO:0000256" key="5">
    <source>
        <dbReference type="ARBA" id="ARBA00022571"/>
    </source>
</evidence>
<dbReference type="HAMAP" id="MF_01210_A">
    <property type="entry name" value="CPSase_L_chain_A"/>
    <property type="match status" value="1"/>
</dbReference>
<evidence type="ECO:0000256" key="21">
    <source>
        <dbReference type="ARBA" id="ARBA00074190"/>
    </source>
</evidence>
<gene>
    <name evidence="25" type="ORF">GIB67_030359</name>
</gene>
<dbReference type="InterPro" id="IPR005483">
    <property type="entry name" value="CPSase_dom"/>
</dbReference>
<dbReference type="EMBL" id="JACGCM010001734">
    <property type="protein sequence ID" value="KAF6150558.1"/>
    <property type="molecule type" value="Genomic_DNA"/>
</dbReference>
<dbReference type="Gene3D" id="3.30.1490.20">
    <property type="entry name" value="ATP-grasp fold, A domain"/>
    <property type="match status" value="1"/>
</dbReference>
<comment type="caution">
    <text evidence="25">The sequence shown here is derived from an EMBL/GenBank/DDBJ whole genome shotgun (WGS) entry which is preliminary data.</text>
</comment>
<dbReference type="InterPro" id="IPR036914">
    <property type="entry name" value="MGS-like_dom_sf"/>
</dbReference>
<dbReference type="SMART" id="SM00851">
    <property type="entry name" value="MGS"/>
    <property type="match status" value="1"/>
</dbReference>
<comment type="catalytic activity">
    <reaction evidence="20">
        <text>hydrogencarbonate + NH4(+) + 2 ATP = carbamoyl phosphate + 2 ADP + phosphate + 2 H(+)</text>
        <dbReference type="Rhea" id="RHEA:18029"/>
        <dbReference type="ChEBI" id="CHEBI:15378"/>
        <dbReference type="ChEBI" id="CHEBI:17544"/>
        <dbReference type="ChEBI" id="CHEBI:28938"/>
        <dbReference type="ChEBI" id="CHEBI:30616"/>
        <dbReference type="ChEBI" id="CHEBI:43474"/>
        <dbReference type="ChEBI" id="CHEBI:58228"/>
        <dbReference type="ChEBI" id="CHEBI:456216"/>
        <dbReference type="EC" id="6.3.4.16"/>
    </reaction>
</comment>
<dbReference type="InterPro" id="IPR011761">
    <property type="entry name" value="ATP-grasp"/>
</dbReference>
<feature type="domain" description="ATP-grasp" evidence="23">
    <location>
        <begin position="217"/>
        <end position="413"/>
    </location>
</feature>
<dbReference type="UniPathway" id="UPA00070">
    <property type="reaction ID" value="UER00115"/>
</dbReference>
<dbReference type="SUPFAM" id="SSF52335">
    <property type="entry name" value="Methylglyoxal synthase-like"/>
    <property type="match status" value="1"/>
</dbReference>
<feature type="domain" description="MGS-like" evidence="24">
    <location>
        <begin position="1031"/>
        <end position="1172"/>
    </location>
</feature>
<sequence>MGFCMYACDYFPTRVTVNPSLLPTSPAVRLSLYSKATVTKLKASLNLLLQRQHGSCSSRVETVRCGSENGGVVDSGNGSFSGSKIGKRDDIKKIMILGAGPIVIGQACEFDYSGTQACKALKEDGYQVILINSNPATIMTDPDLADRTYITPMTPELVEQVIEKERPDALLPTMGGQTALNLAVALAERGILEKYNVELIGAKLEAIKKAEDRDLFKQAMKAIGIKTPPSGIGTTLEECFEIAKCIGDFPLIIRPAFTLGGSGGGIAYNREEFESICKSGLAASVTSQVLVEKSLLGWKEYELEVMRDLADNVVIICSIENIDPMGVHTGDSITVAPAQTLTDKEYQRLRDYSVAIIREIGVECGGSNVQFAVNPKDGEVMVIEMNPRVSRSSALASKATGFPIAKMAAKLSVGYTLDQIPNDITKKTPASFEPSIDYIPRFAFEKFPGSQAILTTQMKSVGESMAIGRTFQESFQKALRSLECGYSGWGCAQIKELSWDWEELKYSLRVPNPDRIHAIYAAMKRGMKVDEIHELSFVDKWFLTQLKELVDVEQFLLSGSLSQLTKTDFYEVKKRGFSDKQIAFATKSTEKEVRSRRLSLGVKPAYKRVDTCAAEFEANTPYMYSSYDDECEAGTTNKKKVLILGGGPNRIGQGIEFDYCCCHTSFALQKAGYETIMMNSNPETVSTDYDTSDRLYFEPLTVEDVLNNIDLERPDGIIVQFGGQTPLKLALPIQRYLDEHKPMAASGAGYVRIWGTTPDSIDAAEDRERFNAILNELEIVQPKGGIAKSKADALAIVADIGYPVVVRPSYVLGGRAMEIVYSDEKLVRYLENAVEVDPERPVLIDRYLSDAIEIDVDSLSDSHGNVVIGGIMEHIEQAGIHSGDSACSLPTKTVPSSCLDKIRLWTKKLAKRLDVCGLMNCQYAITASGDVYLLEANPRASRTVPFVSKAIGHPLAKYAALVMSGKSLYELNFTEEVIPKHVSVKEAVLPFEKFQGCDILLGPEMRSTGEVMGIDFEFPVAFAKAQIAAGQKLPLSGSVFLSLNDLTKQHLGMLARAFLDLGFGIVSTSGTAHFLELEGILVDRVLKMHEGRPHAGDMIANGQIQLMVITSSGDELDQDDGRQLRRMALAYKVPVITTVAGALASVEAIQSMKQSPIKMIALQDFFDVPADSLKNLQPASSSV</sequence>
<dbReference type="PROSITE" id="PS00867">
    <property type="entry name" value="CPSASE_2"/>
    <property type="match status" value="2"/>
</dbReference>
<dbReference type="Proteomes" id="UP000541444">
    <property type="component" value="Unassembled WGS sequence"/>
</dbReference>
<evidence type="ECO:0000256" key="11">
    <source>
        <dbReference type="ARBA" id="ARBA00022840"/>
    </source>
</evidence>
<dbReference type="AlphaFoldDB" id="A0A7J7M726"/>
<evidence type="ECO:0000256" key="20">
    <source>
        <dbReference type="ARBA" id="ARBA00047359"/>
    </source>
</evidence>
<dbReference type="Gene3D" id="3.40.50.1380">
    <property type="entry name" value="Methylglyoxal synthase-like domain"/>
    <property type="match status" value="1"/>
</dbReference>
<evidence type="ECO:0000256" key="19">
    <source>
        <dbReference type="ARBA" id="ARBA00044334"/>
    </source>
</evidence>
<dbReference type="FunFam" id="3.40.50.1380:FF:000013">
    <property type="entry name" value="Carbamoyl-phosphate synthase large chain"/>
    <property type="match status" value="1"/>
</dbReference>
<keyword evidence="26" id="KW-1185">Reference proteome</keyword>
<keyword evidence="14" id="KW-0464">Manganese</keyword>
<evidence type="ECO:0000256" key="8">
    <source>
        <dbReference type="ARBA" id="ARBA00022723"/>
    </source>
</evidence>
<dbReference type="SMART" id="SM01096">
    <property type="entry name" value="CPSase_L_D3"/>
    <property type="match status" value="1"/>
</dbReference>
<dbReference type="Pfam" id="PF02787">
    <property type="entry name" value="CPSase_L_D3"/>
    <property type="match status" value="1"/>
</dbReference>
<proteinExistence type="inferred from homology"/>
<evidence type="ECO:0000256" key="18">
    <source>
        <dbReference type="ARBA" id="ARBA00044318"/>
    </source>
</evidence>
<keyword evidence="9" id="KW-0677">Repeat</keyword>
<dbReference type="GO" id="GO:0005737">
    <property type="term" value="C:cytoplasm"/>
    <property type="evidence" value="ECO:0007669"/>
    <property type="project" value="TreeGrafter"/>
</dbReference>
<name>A0A7J7M726_9MAGN</name>
<dbReference type="SUPFAM" id="SSF56059">
    <property type="entry name" value="Glutathione synthetase ATP-binding domain-like"/>
    <property type="match status" value="2"/>
</dbReference>
<evidence type="ECO:0000256" key="3">
    <source>
        <dbReference type="ARBA" id="ARBA00009799"/>
    </source>
</evidence>
<dbReference type="EC" id="6.3.5.5" evidence="4"/>
<dbReference type="NCBIfam" id="NF003671">
    <property type="entry name" value="PRK05294.1"/>
    <property type="match status" value="1"/>
</dbReference>
<feature type="domain" description="ATP-grasp" evidence="23">
    <location>
        <begin position="771"/>
        <end position="964"/>
    </location>
</feature>
<evidence type="ECO:0000256" key="1">
    <source>
        <dbReference type="ARBA" id="ARBA00001936"/>
    </source>
</evidence>
<dbReference type="InterPro" id="IPR033937">
    <property type="entry name" value="MGS_CPS_CarB"/>
</dbReference>
<dbReference type="Pfam" id="PF02142">
    <property type="entry name" value="MGS"/>
    <property type="match status" value="1"/>
</dbReference>
<evidence type="ECO:0000313" key="25">
    <source>
        <dbReference type="EMBL" id="KAF6150558.1"/>
    </source>
</evidence>
<dbReference type="InterPro" id="IPR058047">
    <property type="entry name" value="CPSase_preATP-grasp"/>
</dbReference>
<dbReference type="GO" id="GO:0004088">
    <property type="term" value="F:carbamoyl-phosphate synthase (glutamine-hydrolyzing) activity"/>
    <property type="evidence" value="ECO:0007669"/>
    <property type="project" value="UniProtKB-EC"/>
</dbReference>
<dbReference type="GO" id="GO:0004087">
    <property type="term" value="F:carbamoyl-phosphate synthase (ammonia) activity"/>
    <property type="evidence" value="ECO:0007669"/>
    <property type="project" value="UniProtKB-EC"/>
</dbReference>
<dbReference type="FunFam" id="1.10.1030.10:FF:000002">
    <property type="entry name" value="Carbamoyl-phosphate synthase large chain"/>
    <property type="match status" value="1"/>
</dbReference>
<keyword evidence="13" id="KW-0665">Pyrimidine biosynthesis</keyword>
<dbReference type="InterPro" id="IPR005480">
    <property type="entry name" value="CPSase_lsu_oligo"/>
</dbReference>
<dbReference type="Pfam" id="PF02786">
    <property type="entry name" value="CPSase_L_D2"/>
    <property type="match status" value="2"/>
</dbReference>
<dbReference type="InterPro" id="IPR006275">
    <property type="entry name" value="CPSase_lsu"/>
</dbReference>
<evidence type="ECO:0000256" key="14">
    <source>
        <dbReference type="ARBA" id="ARBA00023211"/>
    </source>
</evidence>
<evidence type="ECO:0000259" key="23">
    <source>
        <dbReference type="PROSITE" id="PS50975"/>
    </source>
</evidence>
<dbReference type="SUPFAM" id="SSF48108">
    <property type="entry name" value="Carbamoyl phosphate synthetase, large subunit connection domain"/>
    <property type="match status" value="1"/>
</dbReference>
<dbReference type="PROSITE" id="PS00866">
    <property type="entry name" value="CPSASE_1"/>
    <property type="match status" value="2"/>
</dbReference>
<evidence type="ECO:0000256" key="2">
    <source>
        <dbReference type="ARBA" id="ARBA00005077"/>
    </source>
</evidence>
<dbReference type="FunFam" id="3.40.50.20:FF:000001">
    <property type="entry name" value="Carbamoyl-phosphate synthase large chain"/>
    <property type="match status" value="1"/>
</dbReference>
<dbReference type="FunFam" id="3.30.1490.20:FF:000001">
    <property type="entry name" value="Carbamoyl-phosphate synthase large chain"/>
    <property type="match status" value="1"/>
</dbReference>
<dbReference type="CDD" id="cd01424">
    <property type="entry name" value="MGS_CPS_II"/>
    <property type="match status" value="1"/>
</dbReference>
<dbReference type="OrthoDB" id="434at2759"/>
<dbReference type="GO" id="GO:0046872">
    <property type="term" value="F:metal ion binding"/>
    <property type="evidence" value="ECO:0007669"/>
    <property type="project" value="UniProtKB-KW"/>
</dbReference>
<dbReference type="Pfam" id="PF25596">
    <property type="entry name" value="CPSase_L_D1"/>
    <property type="match status" value="2"/>
</dbReference>
<dbReference type="PANTHER" id="PTHR11405">
    <property type="entry name" value="CARBAMOYLTRANSFERASE FAMILY MEMBER"/>
    <property type="match status" value="1"/>
</dbReference>
<dbReference type="EC" id="6.3.4.16" evidence="16"/>
<evidence type="ECO:0000256" key="9">
    <source>
        <dbReference type="ARBA" id="ARBA00022737"/>
    </source>
</evidence>
<dbReference type="GO" id="GO:0005524">
    <property type="term" value="F:ATP binding"/>
    <property type="evidence" value="ECO:0007669"/>
    <property type="project" value="UniProtKB-UniRule"/>
</dbReference>
<accession>A0A7J7M726</accession>